<reference evidence="3" key="1">
    <citation type="submission" date="2022-10" db="EMBL/GenBank/DDBJ databases">
        <title>Culturing micro-colonial fungi from biological soil crusts in the Mojave desert and describing Neophaeococcomyces mojavensis, and introducing the new genera and species Taxawa tesnikishii.</title>
        <authorList>
            <person name="Kurbessoian T."/>
            <person name="Stajich J.E."/>
        </authorList>
    </citation>
    <scope>NUCLEOTIDE SEQUENCE</scope>
    <source>
        <strain evidence="3">TK_1</strain>
    </source>
</reference>
<evidence type="ECO:0000256" key="1">
    <source>
        <dbReference type="SAM" id="MobiDB-lite"/>
    </source>
</evidence>
<gene>
    <name evidence="3" type="ORF">H2201_004780</name>
</gene>
<feature type="compositionally biased region" description="Low complexity" evidence="1">
    <location>
        <begin position="683"/>
        <end position="695"/>
    </location>
</feature>
<evidence type="ECO:0000313" key="3">
    <source>
        <dbReference type="EMBL" id="KAJ9665120.1"/>
    </source>
</evidence>
<dbReference type="Gene3D" id="2.120.10.80">
    <property type="entry name" value="Kelch-type beta propeller"/>
    <property type="match status" value="1"/>
</dbReference>
<dbReference type="EMBL" id="JAPDRL010000032">
    <property type="protein sequence ID" value="KAJ9665120.1"/>
    <property type="molecule type" value="Genomic_DNA"/>
</dbReference>
<proteinExistence type="predicted"/>
<protein>
    <submittedName>
        <fullName evidence="3">Uncharacterized protein</fullName>
    </submittedName>
</protein>
<keyword evidence="4" id="KW-1185">Reference proteome</keyword>
<dbReference type="InterPro" id="IPR015915">
    <property type="entry name" value="Kelch-typ_b-propeller"/>
</dbReference>
<feature type="region of interest" description="Disordered" evidence="1">
    <location>
        <begin position="613"/>
        <end position="661"/>
    </location>
</feature>
<accession>A0ABQ9NRU3</accession>
<feature type="compositionally biased region" description="Basic and acidic residues" evidence="1">
    <location>
        <begin position="938"/>
        <end position="970"/>
    </location>
</feature>
<dbReference type="Proteomes" id="UP001172684">
    <property type="component" value="Unassembled WGS sequence"/>
</dbReference>
<dbReference type="SUPFAM" id="SSF50965">
    <property type="entry name" value="Galactose oxidase, central domain"/>
    <property type="match status" value="1"/>
</dbReference>
<feature type="region of interest" description="Disordered" evidence="1">
    <location>
        <begin position="803"/>
        <end position="970"/>
    </location>
</feature>
<evidence type="ECO:0000313" key="4">
    <source>
        <dbReference type="Proteomes" id="UP001172684"/>
    </source>
</evidence>
<dbReference type="InterPro" id="IPR011043">
    <property type="entry name" value="Gal_Oxase/kelch_b-propeller"/>
</dbReference>
<name>A0ABQ9NRU3_9PEZI</name>
<sequence length="1256" mass="134977">MTRILSPPRNENNDLLYVFRPSPASTNQFELLSLDLSSEARADNLPLTTLYPSLPFLDDDTAKAFTAVIDSGGNITVYTGDCADGPGGAELWKFVARPSSRNGNGSWVQETLSLGSAEEQRALAGPNYLASSIAFSGIVSEDGTQSSMYIFGGMCPFEDASQDEWTSAANYSNLMVNLDPAATPNEFELGLTASRGPPIAEAGFSITPLLPTFSNNSDGSQNQQQNFVLLGGHTETAFINMSQVALFSLPEEAWAFLPVDHASNDHTDLAARDAVTPINPRSGHTAVLTPDGQRIVVLGGWVGDVNTPAEPQLAVLNVGAGYGGKTEWSWTFPPSSSDGLAQGTGLYGHGAVMLPGNIMMVVGGYSILATSSSQLRPRATQNTRNFFYNVTSNSWLSTYTLPSDHSSDAKSSQSGPLSSTSQKAGLGVGLTVGFAAIVGLVVLYCWYVRRQKRQREFREKELQELGLSAQSFNTNGFGRGGIDGRGGDMSAAGFLGDREMAAYTAYPWSNGRQARGGQGYRRVSAGDAQRTGALVEIPSPTRGLRRGANPRGNYHPAPRYDEKRRSRGSGTIHPIKESEEEEHTPAGIVPHSAGLPEMSERDRIDNRASLFSQAPTLDPFSDPDPLGSHPVNTFSPIPARTRPTSSSCPVSPVEEGSAGTQARALEWERAADRLLHDLAHPNSTESSSHGRTSPSRSEESRTGSNLSDRSVWSNVSAKSSNGGVAVSVARSISIRSANLLNSITNPFSTPNTSPPNDSPPETREGLRPRAFTTGARPGSQGAESFMTAQASFAALQAEGETILGGRPDRYRDDPSSPVHPPSPMATAGVLREKPNADETPAPSPSKEKPRLSWMGSVRRALSRSKTNAGAGRTVSMISAHAPTPILEPYRDNPSPVHDHGVSNPTTAPRRAVSDATPWRYRRGARDWDETNALSDTEDIWRRTSGDDWGSPEDRKMKEKEEEREKEDAEREWDVEAAAERRVVQVTFTVPRTRLRVVNADVDGASLVSREEVGVEKVEREDAVGGKGDEEGGRLLKVSSRDEDAASVRSKSSRVLAMARSFEQRAGSPATGEGSRGARDAAGARSIAAPYVRNAPSHIFGLPNRAASLNLNTSDPAEALIAALLQRAVNPTMLLRAATDAILRSAFLKACILVIQQRRRNGALCRAVTYGLAPGPREIRNAMADAMDWRRLPRMRPAVPGLEDGGVAARRRVRWIEARSGRVLKAVVRTVCKELGGTVDVNDELERGLRVTRGGGV</sequence>
<organism evidence="3 4">
    <name type="scientific">Coniosporium apollinis</name>
    <dbReference type="NCBI Taxonomy" id="61459"/>
    <lineage>
        <taxon>Eukaryota</taxon>
        <taxon>Fungi</taxon>
        <taxon>Dikarya</taxon>
        <taxon>Ascomycota</taxon>
        <taxon>Pezizomycotina</taxon>
        <taxon>Dothideomycetes</taxon>
        <taxon>Dothideomycetes incertae sedis</taxon>
        <taxon>Coniosporium</taxon>
    </lineage>
</organism>
<evidence type="ECO:0000256" key="2">
    <source>
        <dbReference type="SAM" id="Phobius"/>
    </source>
</evidence>
<feature type="region of interest" description="Disordered" evidence="1">
    <location>
        <begin position="679"/>
        <end position="724"/>
    </location>
</feature>
<keyword evidence="2" id="KW-0472">Membrane</keyword>
<keyword evidence="2" id="KW-1133">Transmembrane helix</keyword>
<feature type="transmembrane region" description="Helical" evidence="2">
    <location>
        <begin position="424"/>
        <end position="448"/>
    </location>
</feature>
<feature type="region of interest" description="Disordered" evidence="1">
    <location>
        <begin position="743"/>
        <end position="781"/>
    </location>
</feature>
<feature type="compositionally biased region" description="Polar residues" evidence="1">
    <location>
        <begin position="705"/>
        <end position="722"/>
    </location>
</feature>
<feature type="region of interest" description="Disordered" evidence="1">
    <location>
        <begin position="540"/>
        <end position="596"/>
    </location>
</feature>
<keyword evidence="2" id="KW-0812">Transmembrane</keyword>
<comment type="caution">
    <text evidence="3">The sequence shown here is derived from an EMBL/GenBank/DDBJ whole genome shotgun (WGS) entry which is preliminary data.</text>
</comment>